<dbReference type="PANTHER" id="PTHR46471:SF8">
    <property type="entry name" value="CHITIN DEACETYLASE"/>
    <property type="match status" value="1"/>
</dbReference>
<evidence type="ECO:0000313" key="12">
    <source>
        <dbReference type="EMBL" id="KAF2638126.1"/>
    </source>
</evidence>
<organism evidence="12 13">
    <name type="scientific">Massarina eburnea CBS 473.64</name>
    <dbReference type="NCBI Taxonomy" id="1395130"/>
    <lineage>
        <taxon>Eukaryota</taxon>
        <taxon>Fungi</taxon>
        <taxon>Dikarya</taxon>
        <taxon>Ascomycota</taxon>
        <taxon>Pezizomycotina</taxon>
        <taxon>Dothideomycetes</taxon>
        <taxon>Pleosporomycetidae</taxon>
        <taxon>Pleosporales</taxon>
        <taxon>Massarineae</taxon>
        <taxon>Massarinaceae</taxon>
        <taxon>Massarina</taxon>
    </lineage>
</organism>
<evidence type="ECO:0000313" key="13">
    <source>
        <dbReference type="Proteomes" id="UP000799753"/>
    </source>
</evidence>
<feature type="disulfide bond" evidence="8">
    <location>
        <begin position="78"/>
        <end position="90"/>
    </location>
</feature>
<keyword evidence="2 8" id="KW-0147">Chitin-binding</keyword>
<feature type="domain" description="Chitin-binding type-1" evidence="10">
    <location>
        <begin position="66"/>
        <end position="112"/>
    </location>
</feature>
<evidence type="ECO:0000256" key="7">
    <source>
        <dbReference type="ARBA" id="ARBA00023285"/>
    </source>
</evidence>
<evidence type="ECO:0000259" key="10">
    <source>
        <dbReference type="PROSITE" id="PS50941"/>
    </source>
</evidence>
<gene>
    <name evidence="12" type="ORF">P280DRAFT_91573</name>
</gene>
<dbReference type="InterPro" id="IPR018371">
    <property type="entry name" value="Chitin-binding_1_CS"/>
</dbReference>
<feature type="disulfide bond" evidence="8">
    <location>
        <begin position="468"/>
        <end position="482"/>
    </location>
</feature>
<dbReference type="AlphaFoldDB" id="A0A6A6RRP5"/>
<evidence type="ECO:0000256" key="3">
    <source>
        <dbReference type="ARBA" id="ARBA00022723"/>
    </source>
</evidence>
<dbReference type="SUPFAM" id="SSF57016">
    <property type="entry name" value="Plant lectins/antimicrobial peptides"/>
    <property type="match status" value="3"/>
</dbReference>
<keyword evidence="6" id="KW-0119">Carbohydrate metabolism</keyword>
<dbReference type="PROSITE" id="PS50941">
    <property type="entry name" value="CHIT_BIND_I_2"/>
    <property type="match status" value="3"/>
</dbReference>
<dbReference type="Pfam" id="PF00187">
    <property type="entry name" value="Chitin_bind_1"/>
    <property type="match status" value="1"/>
</dbReference>
<comment type="cofactor">
    <cofactor evidence="1">
        <name>Co(2+)</name>
        <dbReference type="ChEBI" id="CHEBI:48828"/>
    </cofactor>
</comment>
<protein>
    <submittedName>
        <fullName evidence="12">Glycoside hydrolase/deacetylase</fullName>
    </submittedName>
</protein>
<evidence type="ECO:0000256" key="8">
    <source>
        <dbReference type="PROSITE-ProRule" id="PRU00261"/>
    </source>
</evidence>
<proteinExistence type="predicted"/>
<dbReference type="PANTHER" id="PTHR46471">
    <property type="entry name" value="CHITIN DEACETYLASE"/>
    <property type="match status" value="1"/>
</dbReference>
<accession>A0A6A6RRP5</accession>
<feature type="compositionally biased region" description="Low complexity" evidence="9">
    <location>
        <begin position="548"/>
        <end position="560"/>
    </location>
</feature>
<dbReference type="InterPro" id="IPR001002">
    <property type="entry name" value="Chitin-bd_1"/>
</dbReference>
<feature type="compositionally biased region" description="Polar residues" evidence="9">
    <location>
        <begin position="532"/>
        <end position="547"/>
    </location>
</feature>
<feature type="domain" description="Chitin-binding type-1" evidence="10">
    <location>
        <begin position="449"/>
        <end position="495"/>
    </location>
</feature>
<dbReference type="EMBL" id="MU006791">
    <property type="protein sequence ID" value="KAF2638126.1"/>
    <property type="molecule type" value="Genomic_DNA"/>
</dbReference>
<dbReference type="Gene3D" id="3.30.60.10">
    <property type="entry name" value="Endochitinase-like"/>
    <property type="match status" value="3"/>
</dbReference>
<feature type="disulfide bond" evidence="8">
    <location>
        <begin position="69"/>
        <end position="84"/>
    </location>
</feature>
<evidence type="ECO:0000256" key="2">
    <source>
        <dbReference type="ARBA" id="ARBA00022669"/>
    </source>
</evidence>
<dbReference type="CDD" id="cd10951">
    <property type="entry name" value="CE4_ClCDA_like"/>
    <property type="match status" value="1"/>
</dbReference>
<comment type="caution">
    <text evidence="8">Lacks conserved residue(s) required for the propagation of feature annotation.</text>
</comment>
<evidence type="ECO:0000256" key="9">
    <source>
        <dbReference type="SAM" id="MobiDB-lite"/>
    </source>
</evidence>
<dbReference type="Proteomes" id="UP000799753">
    <property type="component" value="Unassembled WGS sequence"/>
</dbReference>
<dbReference type="InterPro" id="IPR036861">
    <property type="entry name" value="Endochitinase-like_sf"/>
</dbReference>
<feature type="domain" description="Chitin-binding type-1" evidence="10">
    <location>
        <begin position="380"/>
        <end position="426"/>
    </location>
</feature>
<dbReference type="CDD" id="cd11618">
    <property type="entry name" value="ChtBD1_1"/>
    <property type="match status" value="2"/>
</dbReference>
<dbReference type="SMART" id="SM00270">
    <property type="entry name" value="ChtBD1"/>
    <property type="match status" value="3"/>
</dbReference>
<feature type="region of interest" description="Disordered" evidence="9">
    <location>
        <begin position="503"/>
        <end position="560"/>
    </location>
</feature>
<dbReference type="PROSITE" id="PS00026">
    <property type="entry name" value="CHIT_BIND_I_1"/>
    <property type="match status" value="1"/>
</dbReference>
<feature type="compositionally biased region" description="Low complexity" evidence="9">
    <location>
        <begin position="503"/>
        <end position="531"/>
    </location>
</feature>
<dbReference type="PROSITE" id="PS51677">
    <property type="entry name" value="NODB"/>
    <property type="match status" value="1"/>
</dbReference>
<dbReference type="Pfam" id="PF01522">
    <property type="entry name" value="Polysacc_deac_1"/>
    <property type="match status" value="1"/>
</dbReference>
<feature type="disulfide bond" evidence="8">
    <location>
        <begin position="83"/>
        <end position="97"/>
    </location>
</feature>
<evidence type="ECO:0000256" key="5">
    <source>
        <dbReference type="ARBA" id="ARBA00022801"/>
    </source>
</evidence>
<dbReference type="GO" id="GO:0008061">
    <property type="term" value="F:chitin binding"/>
    <property type="evidence" value="ECO:0007669"/>
    <property type="project" value="UniProtKB-UniRule"/>
</dbReference>
<keyword evidence="4" id="KW-0732">Signal</keyword>
<keyword evidence="7" id="KW-0170">Cobalt</keyword>
<keyword evidence="8" id="KW-1015">Disulfide bond</keyword>
<keyword evidence="3" id="KW-0479">Metal-binding</keyword>
<sequence length="560" mass="58136">MRFSEVLAATAAVAPLVAAHGDIPGMPKIFGLGEGALKPRDFGLRARRAASSGHVHKFNKRQGGVDGRCGPEGNSAKCDDGYCCSSAGWCGNTEEYCTAPDCLIDYGTGCDANKVPNGADTRTIARPQLGSVEYGGEGIYPCQEPGTIALTYDDGPYIYTNQVLDQFATYGMKATFFITGINNGKGAIDDASTAWPAVISRMAAEGHQVASHTWSHQDLSAITQAQRIDQMVHNEMAIRNIIQKFPTYMRPPYSSCTAACQADMKALGYVVTYFDLDTDDYNNVTPDKIQNAKNNFFNAVNPSNPASDKFLVIEHDIHEQTALNLTGYMLEMVKSKGYRGVTVGECLGDPAQNWYRSSTGSVVTSVPSSPTATPTGVSQDGTCGSKVGTTCIGFSAGSCCSEYGWCGASADHCGTGCQAGFGTCGSSSGPSPTSTAPTATPTNLVTSQDGSCGGTSGYTCTGFADGTCCSQYGWCGTSTDHCGTGCNPLFGTCNVSTRSVFPSSSLSSSSSRPASSSSTSTSSSKAVIPSSTGNPSISSRAANSTVIPSSTGTPSSARSS</sequence>
<dbReference type="InterPro" id="IPR002509">
    <property type="entry name" value="NODB_dom"/>
</dbReference>
<dbReference type="GO" id="GO:0005975">
    <property type="term" value="P:carbohydrate metabolic process"/>
    <property type="evidence" value="ECO:0007669"/>
    <property type="project" value="InterPro"/>
</dbReference>
<feature type="domain" description="NodB homology" evidence="11">
    <location>
        <begin position="146"/>
        <end position="341"/>
    </location>
</feature>
<evidence type="ECO:0000256" key="4">
    <source>
        <dbReference type="ARBA" id="ARBA00022729"/>
    </source>
</evidence>
<dbReference type="OrthoDB" id="407355at2759"/>
<dbReference type="CDD" id="cd00035">
    <property type="entry name" value="ChtBD1"/>
    <property type="match status" value="1"/>
</dbReference>
<evidence type="ECO:0000256" key="6">
    <source>
        <dbReference type="ARBA" id="ARBA00023277"/>
    </source>
</evidence>
<keyword evidence="13" id="KW-1185">Reference proteome</keyword>
<dbReference type="Gene3D" id="3.20.20.370">
    <property type="entry name" value="Glycoside hydrolase/deacetylase"/>
    <property type="match status" value="1"/>
</dbReference>
<dbReference type="InterPro" id="IPR011330">
    <property type="entry name" value="Glyco_hydro/deAcase_b/a-brl"/>
</dbReference>
<dbReference type="GO" id="GO:0016810">
    <property type="term" value="F:hydrolase activity, acting on carbon-nitrogen (but not peptide) bonds"/>
    <property type="evidence" value="ECO:0007669"/>
    <property type="project" value="InterPro"/>
</dbReference>
<keyword evidence="5 12" id="KW-0378">Hydrolase</keyword>
<feature type="disulfide bond" evidence="8">
    <location>
        <begin position="399"/>
        <end position="413"/>
    </location>
</feature>
<dbReference type="SUPFAM" id="SSF88713">
    <property type="entry name" value="Glycoside hydrolase/deacetylase"/>
    <property type="match status" value="1"/>
</dbReference>
<name>A0A6A6RRP5_9PLEO</name>
<evidence type="ECO:0000256" key="1">
    <source>
        <dbReference type="ARBA" id="ARBA00001941"/>
    </source>
</evidence>
<dbReference type="GO" id="GO:0046872">
    <property type="term" value="F:metal ion binding"/>
    <property type="evidence" value="ECO:0007669"/>
    <property type="project" value="UniProtKB-KW"/>
</dbReference>
<evidence type="ECO:0000259" key="11">
    <source>
        <dbReference type="PROSITE" id="PS51677"/>
    </source>
</evidence>
<reference evidence="12" key="1">
    <citation type="journal article" date="2020" name="Stud. Mycol.">
        <title>101 Dothideomycetes genomes: a test case for predicting lifestyles and emergence of pathogens.</title>
        <authorList>
            <person name="Haridas S."/>
            <person name="Albert R."/>
            <person name="Binder M."/>
            <person name="Bloem J."/>
            <person name="Labutti K."/>
            <person name="Salamov A."/>
            <person name="Andreopoulos B."/>
            <person name="Baker S."/>
            <person name="Barry K."/>
            <person name="Bills G."/>
            <person name="Bluhm B."/>
            <person name="Cannon C."/>
            <person name="Castanera R."/>
            <person name="Culley D."/>
            <person name="Daum C."/>
            <person name="Ezra D."/>
            <person name="Gonzalez J."/>
            <person name="Henrissat B."/>
            <person name="Kuo A."/>
            <person name="Liang C."/>
            <person name="Lipzen A."/>
            <person name="Lutzoni F."/>
            <person name="Magnuson J."/>
            <person name="Mondo S."/>
            <person name="Nolan M."/>
            <person name="Ohm R."/>
            <person name="Pangilinan J."/>
            <person name="Park H.-J."/>
            <person name="Ramirez L."/>
            <person name="Alfaro M."/>
            <person name="Sun H."/>
            <person name="Tritt A."/>
            <person name="Yoshinaga Y."/>
            <person name="Zwiers L.-H."/>
            <person name="Turgeon B."/>
            <person name="Goodwin S."/>
            <person name="Spatafora J."/>
            <person name="Crous P."/>
            <person name="Grigoriev I."/>
        </authorList>
    </citation>
    <scope>NUCLEOTIDE SEQUENCE</scope>
    <source>
        <strain evidence="12">CBS 473.64</strain>
    </source>
</reference>